<name>A0ABU0ACX4_9BACI</name>
<evidence type="ECO:0000313" key="4">
    <source>
        <dbReference type="Proteomes" id="UP001238088"/>
    </source>
</evidence>
<dbReference type="RefSeq" id="WP_307472393.1">
    <property type="nucleotide sequence ID" value="NZ_JAUSUB010000003.1"/>
</dbReference>
<dbReference type="InterPro" id="IPR036679">
    <property type="entry name" value="FlgN-like_sf"/>
</dbReference>
<keyword evidence="3" id="KW-0969">Cilium</keyword>
<keyword evidence="3" id="KW-0966">Cell projection</keyword>
<keyword evidence="3" id="KW-0282">Flagellum</keyword>
<evidence type="ECO:0000256" key="2">
    <source>
        <dbReference type="SAM" id="Coils"/>
    </source>
</evidence>
<dbReference type="Gene3D" id="1.20.58.300">
    <property type="entry name" value="FlgN-like"/>
    <property type="match status" value="1"/>
</dbReference>
<protein>
    <submittedName>
        <fullName evidence="3">Flagellar biosynthesis/type III secretory pathway chaperone</fullName>
    </submittedName>
</protein>
<dbReference type="InterPro" id="IPR007809">
    <property type="entry name" value="FlgN-like"/>
</dbReference>
<keyword evidence="4" id="KW-1185">Reference proteome</keyword>
<keyword evidence="1" id="KW-1005">Bacterial flagellum biogenesis</keyword>
<sequence>MSTEALITSMNNLLMLHKSLNELAIKKTDIIKTGDMEALDQMMKDEQKHVAAIGKWEEKRNSIVQAIVPDQPSPTLSDCLPAVSNEQQLRAMKDELIEIVEELKERNQMNQQLVYQSLQFVNMSLSLAKPQQASQNMNYVHPQAAKQKQSSGMFNSKV</sequence>
<organism evidence="3 4">
    <name type="scientific">Cytobacillus purgationiresistens</name>
    <dbReference type="NCBI Taxonomy" id="863449"/>
    <lineage>
        <taxon>Bacteria</taxon>
        <taxon>Bacillati</taxon>
        <taxon>Bacillota</taxon>
        <taxon>Bacilli</taxon>
        <taxon>Bacillales</taxon>
        <taxon>Bacillaceae</taxon>
        <taxon>Cytobacillus</taxon>
    </lineage>
</organism>
<accession>A0ABU0ACX4</accession>
<dbReference type="SUPFAM" id="SSF140566">
    <property type="entry name" value="FlgN-like"/>
    <property type="match status" value="1"/>
</dbReference>
<dbReference type="EMBL" id="JAUSUB010000003">
    <property type="protein sequence ID" value="MDQ0269094.1"/>
    <property type="molecule type" value="Genomic_DNA"/>
</dbReference>
<feature type="coiled-coil region" evidence="2">
    <location>
        <begin position="86"/>
        <end position="113"/>
    </location>
</feature>
<dbReference type="Pfam" id="PF05130">
    <property type="entry name" value="FlgN"/>
    <property type="match status" value="1"/>
</dbReference>
<keyword evidence="2" id="KW-0175">Coiled coil</keyword>
<evidence type="ECO:0000313" key="3">
    <source>
        <dbReference type="EMBL" id="MDQ0269094.1"/>
    </source>
</evidence>
<reference evidence="3 4" key="1">
    <citation type="submission" date="2023-07" db="EMBL/GenBank/DDBJ databases">
        <title>Genomic Encyclopedia of Type Strains, Phase IV (KMG-IV): sequencing the most valuable type-strain genomes for metagenomic binning, comparative biology and taxonomic classification.</title>
        <authorList>
            <person name="Goeker M."/>
        </authorList>
    </citation>
    <scope>NUCLEOTIDE SEQUENCE [LARGE SCALE GENOMIC DNA]</scope>
    <source>
        <strain evidence="3 4">DSM 23494</strain>
    </source>
</reference>
<gene>
    <name evidence="3" type="ORF">J2S17_000964</name>
</gene>
<proteinExistence type="predicted"/>
<dbReference type="Proteomes" id="UP001238088">
    <property type="component" value="Unassembled WGS sequence"/>
</dbReference>
<comment type="caution">
    <text evidence="3">The sequence shown here is derived from an EMBL/GenBank/DDBJ whole genome shotgun (WGS) entry which is preliminary data.</text>
</comment>
<evidence type="ECO:0000256" key="1">
    <source>
        <dbReference type="ARBA" id="ARBA00022795"/>
    </source>
</evidence>